<dbReference type="GO" id="GO:0071555">
    <property type="term" value="P:cell wall organization"/>
    <property type="evidence" value="ECO:0007669"/>
    <property type="project" value="UniProtKB-KW"/>
</dbReference>
<feature type="binding site" evidence="9">
    <location>
        <position position="126"/>
    </location>
    <ligand>
        <name>Zn(2+)</name>
        <dbReference type="ChEBI" id="CHEBI:29105"/>
        <note>catalytic</note>
    </ligand>
</feature>
<dbReference type="AlphaFoldDB" id="A0A558ALT3"/>
<comment type="caution">
    <text evidence="11">The sequence shown here is derived from an EMBL/GenBank/DDBJ whole genome shotgun (WGS) entry which is preliminary data.</text>
</comment>
<comment type="cofactor">
    <cofactor evidence="9">
        <name>Zn(2+)</name>
        <dbReference type="ChEBI" id="CHEBI:29105"/>
    </cofactor>
    <text evidence="9">Binds 1 zinc ion per subunit.</text>
</comment>
<dbReference type="InterPro" id="IPR009045">
    <property type="entry name" value="Zn_M74/Hedgehog-like"/>
</dbReference>
<comment type="catalytic activity">
    <reaction evidence="1 9 10">
        <text>D-alanyl-D-alanine + H2O = 2 D-alanine</text>
        <dbReference type="Rhea" id="RHEA:20661"/>
        <dbReference type="ChEBI" id="CHEBI:15377"/>
        <dbReference type="ChEBI" id="CHEBI:57416"/>
        <dbReference type="ChEBI" id="CHEBI:57822"/>
        <dbReference type="EC" id="3.4.13.22"/>
    </reaction>
</comment>
<accession>A0A558ALT3</accession>
<evidence type="ECO:0000256" key="3">
    <source>
        <dbReference type="ARBA" id="ARBA00022723"/>
    </source>
</evidence>
<dbReference type="PIRSF" id="PIRSF026671">
    <property type="entry name" value="AA_dipeptidase"/>
    <property type="match status" value="1"/>
</dbReference>
<dbReference type="OrthoDB" id="9801430at2"/>
<feature type="site" description="Transition state stabilizer" evidence="9">
    <location>
        <position position="75"/>
    </location>
</feature>
<proteinExistence type="inferred from homology"/>
<feature type="active site" description="Proton donor/acceptor" evidence="9">
    <location>
        <position position="187"/>
    </location>
</feature>
<reference evidence="11 12" key="1">
    <citation type="submission" date="2019-07" db="EMBL/GenBank/DDBJ databases">
        <title>New species of Amycolatopsis and Streptomyces.</title>
        <authorList>
            <person name="Duangmal K."/>
            <person name="Teo W.F.A."/>
            <person name="Lipun K."/>
        </authorList>
    </citation>
    <scope>NUCLEOTIDE SEQUENCE [LARGE SCALE GENOMIC DNA]</scope>
    <source>
        <strain evidence="11 12">JCM 30562</strain>
    </source>
</reference>
<protein>
    <recommendedName>
        <fullName evidence="9 10">D-alanyl-D-alanine dipeptidase</fullName>
        <shortName evidence="9 10">D-Ala-D-Ala dipeptidase</shortName>
        <ecNumber evidence="9 10">3.4.13.22</ecNumber>
    </recommendedName>
</protein>
<dbReference type="GO" id="GO:0008237">
    <property type="term" value="F:metallopeptidase activity"/>
    <property type="evidence" value="ECO:0007669"/>
    <property type="project" value="UniProtKB-KW"/>
</dbReference>
<keyword evidence="12" id="KW-1185">Reference proteome</keyword>
<feature type="binding site" evidence="9">
    <location>
        <position position="119"/>
    </location>
    <ligand>
        <name>Zn(2+)</name>
        <dbReference type="ChEBI" id="CHEBI:29105"/>
        <note>catalytic</note>
    </ligand>
</feature>
<keyword evidence="7 9" id="KW-0482">Metalloprotease</keyword>
<evidence type="ECO:0000256" key="9">
    <source>
        <dbReference type="HAMAP-Rule" id="MF_01924"/>
    </source>
</evidence>
<comment type="similarity">
    <text evidence="9 10">Belongs to the peptidase M15D family.</text>
</comment>
<sequence length="217" mass="23275">MTVLLSDPLIAAISAGENGEPLVDLREVPGLRLGAHAADPLGAYALARSGVLDRLLAAQAALPDGVRLLVIECYRPPKLQQRYFAEYREELRAMYPKWTDERLHVEASKFVSPPEVAPHCTGGAVDLTLATGDGAALDLGTAVNANPEASAGACFTAATGIPAEARRNRDLLVAALTGAGLVNYPTEWWHWSYGERYWAHVTGTRETRYSAVTPPVA</sequence>
<evidence type="ECO:0000256" key="4">
    <source>
        <dbReference type="ARBA" id="ARBA00022801"/>
    </source>
</evidence>
<dbReference type="EC" id="3.4.13.22" evidence="9 10"/>
<keyword evidence="3 9" id="KW-0479">Metal-binding</keyword>
<keyword evidence="5 9" id="KW-0862">Zinc</keyword>
<evidence type="ECO:0000313" key="11">
    <source>
        <dbReference type="EMBL" id="TVT25224.1"/>
    </source>
</evidence>
<evidence type="ECO:0000313" key="12">
    <source>
        <dbReference type="Proteomes" id="UP000318578"/>
    </source>
</evidence>
<keyword evidence="2 9" id="KW-0645">Protease</keyword>
<dbReference type="CDD" id="cd14843">
    <property type="entry name" value="D-Ala-D-Ala_dipeptidase_like"/>
    <property type="match status" value="1"/>
</dbReference>
<dbReference type="PANTHER" id="PTHR43126">
    <property type="entry name" value="D-ALANYL-D-ALANINE DIPEPTIDASE"/>
    <property type="match status" value="1"/>
</dbReference>
<gene>
    <name evidence="11" type="ORF">FNH06_02810</name>
</gene>
<evidence type="ECO:0000256" key="6">
    <source>
        <dbReference type="ARBA" id="ARBA00022997"/>
    </source>
</evidence>
<evidence type="ECO:0000256" key="10">
    <source>
        <dbReference type="PIRNR" id="PIRNR026671"/>
    </source>
</evidence>
<dbReference type="PANTHER" id="PTHR43126:SF2">
    <property type="entry name" value="D-ALANYL-D-ALANINE DIPEPTIDASE"/>
    <property type="match status" value="1"/>
</dbReference>
<dbReference type="Pfam" id="PF01427">
    <property type="entry name" value="Peptidase_M15"/>
    <property type="match status" value="1"/>
</dbReference>
<dbReference type="GO" id="GO:0160237">
    <property type="term" value="F:D-Ala-D-Ala dipeptidase activity"/>
    <property type="evidence" value="ECO:0007669"/>
    <property type="project" value="UniProtKB-EC"/>
</dbReference>
<evidence type="ECO:0000256" key="2">
    <source>
        <dbReference type="ARBA" id="ARBA00022670"/>
    </source>
</evidence>
<dbReference type="GO" id="GO:0006508">
    <property type="term" value="P:proteolysis"/>
    <property type="evidence" value="ECO:0007669"/>
    <property type="project" value="UniProtKB-KW"/>
</dbReference>
<evidence type="ECO:0000256" key="1">
    <source>
        <dbReference type="ARBA" id="ARBA00001362"/>
    </source>
</evidence>
<evidence type="ECO:0000256" key="8">
    <source>
        <dbReference type="ARBA" id="ARBA00023316"/>
    </source>
</evidence>
<evidence type="ECO:0000256" key="7">
    <source>
        <dbReference type="ARBA" id="ARBA00023049"/>
    </source>
</evidence>
<keyword evidence="8 10" id="KW-0961">Cell wall biogenesis/degradation</keyword>
<feature type="binding site" evidence="9">
    <location>
        <position position="190"/>
    </location>
    <ligand>
        <name>Zn(2+)</name>
        <dbReference type="ChEBI" id="CHEBI:29105"/>
        <note>catalytic</note>
    </ligand>
</feature>
<dbReference type="InterPro" id="IPR000755">
    <property type="entry name" value="A_A_dipeptidase"/>
</dbReference>
<dbReference type="RefSeq" id="WP_144633103.1">
    <property type="nucleotide sequence ID" value="NZ_BNAX01000014.1"/>
</dbReference>
<keyword evidence="6 9" id="KW-0224">Dipeptidase</keyword>
<name>A0A558ALT3_9PSEU</name>
<comment type="function">
    <text evidence="9 10">Catalyzes hydrolysis of the D-alanyl-D-alanine dipeptide.</text>
</comment>
<dbReference type="HAMAP" id="MF_01924">
    <property type="entry name" value="A_A_dipeptidase"/>
    <property type="match status" value="1"/>
</dbReference>
<keyword evidence="4 9" id="KW-0378">Hydrolase</keyword>
<dbReference type="Proteomes" id="UP000318578">
    <property type="component" value="Unassembled WGS sequence"/>
</dbReference>
<dbReference type="SUPFAM" id="SSF55166">
    <property type="entry name" value="Hedgehog/DD-peptidase"/>
    <property type="match status" value="1"/>
</dbReference>
<dbReference type="GO" id="GO:0008270">
    <property type="term" value="F:zinc ion binding"/>
    <property type="evidence" value="ECO:0007669"/>
    <property type="project" value="UniProtKB-UniRule"/>
</dbReference>
<dbReference type="Gene3D" id="3.30.1380.10">
    <property type="match status" value="1"/>
</dbReference>
<evidence type="ECO:0000256" key="5">
    <source>
        <dbReference type="ARBA" id="ARBA00022833"/>
    </source>
</evidence>
<organism evidence="11 12">
    <name type="scientific">Amycolatopsis acidiphila</name>
    <dbReference type="NCBI Taxonomy" id="715473"/>
    <lineage>
        <taxon>Bacteria</taxon>
        <taxon>Bacillati</taxon>
        <taxon>Actinomycetota</taxon>
        <taxon>Actinomycetes</taxon>
        <taxon>Pseudonocardiales</taxon>
        <taxon>Pseudonocardiaceae</taxon>
        <taxon>Amycolatopsis</taxon>
    </lineage>
</organism>
<dbReference type="EMBL" id="VJZA01000003">
    <property type="protein sequence ID" value="TVT25224.1"/>
    <property type="molecule type" value="Genomic_DNA"/>
</dbReference>